<dbReference type="PROSITE" id="PS51304">
    <property type="entry name" value="GALECTIN"/>
    <property type="match status" value="2"/>
</dbReference>
<dbReference type="SMART" id="SM00276">
    <property type="entry name" value="GLECT"/>
    <property type="match status" value="2"/>
</dbReference>
<evidence type="ECO:0000256" key="1">
    <source>
        <dbReference type="ARBA" id="ARBA00022734"/>
    </source>
</evidence>
<evidence type="ECO:0000313" key="5">
    <source>
        <dbReference type="EMBL" id="KAK9977278.1"/>
    </source>
</evidence>
<feature type="domain" description="Galectin" evidence="4">
    <location>
        <begin position="16"/>
        <end position="141"/>
    </location>
</feature>
<name>A0AAW2AW20_CULAL</name>
<dbReference type="InterPro" id="IPR001079">
    <property type="entry name" value="Galectin_CRD"/>
</dbReference>
<proteinExistence type="predicted"/>
<dbReference type="InterPro" id="IPR044156">
    <property type="entry name" value="Galectin-like"/>
</dbReference>
<dbReference type="Proteomes" id="UP001479290">
    <property type="component" value="Unassembled WGS sequence"/>
</dbReference>
<dbReference type="AlphaFoldDB" id="A0AAW2AW20"/>
<keyword evidence="2" id="KW-0677">Repeat</keyword>
<dbReference type="SMART" id="SM00908">
    <property type="entry name" value="Gal-bind_lectin"/>
    <property type="match status" value="2"/>
</dbReference>
<dbReference type="Pfam" id="PF00337">
    <property type="entry name" value="Gal-bind_lectin"/>
    <property type="match status" value="2"/>
</dbReference>
<sequence length="283" mass="31987">MALHQQLPFFNPSVPFSTPIQGGLIDGMIITVSGRVLPDAEGFSMNLHQGSNISLDLKARYECSLNIEHDTTHKWGLEEKKFETPFPRGQLFVLQILVTLGSYKVSTNGKPFMEYKHHIPFKSVDRFNVDGKVALNSVVFQLAPHLVAPPGSLKVPYKSVIHGGLYVGKVIIVQGFIPSQPYRIVISLRHKHGIAFDYSPRFDQNVVVRNTYEDGKWGKEERSEPMPFKKGEPLLVTIFCGQHQYEVFVNGEKAHTYNHRFTNLEEIDVLDIRGGVQLTFVQP</sequence>
<evidence type="ECO:0000313" key="6">
    <source>
        <dbReference type="Proteomes" id="UP001479290"/>
    </source>
</evidence>
<dbReference type="PANTHER" id="PTHR11346:SF80">
    <property type="entry name" value="GALECTIN-9C"/>
    <property type="match status" value="1"/>
</dbReference>
<dbReference type="CDD" id="cd00070">
    <property type="entry name" value="GLECT"/>
    <property type="match status" value="2"/>
</dbReference>
<keyword evidence="1 3" id="KW-0430">Lectin</keyword>
<protein>
    <recommendedName>
        <fullName evidence="3">Galectin</fullName>
    </recommendedName>
</protein>
<dbReference type="InterPro" id="IPR013320">
    <property type="entry name" value="ConA-like_dom_sf"/>
</dbReference>
<comment type="caution">
    <text evidence="5">The sequence shown here is derived from an EMBL/GenBank/DDBJ whole genome shotgun (WGS) entry which is preliminary data.</text>
</comment>
<organism evidence="5 6">
    <name type="scientific">Culter alburnus</name>
    <name type="common">Topmouth culter</name>
    <dbReference type="NCBI Taxonomy" id="194366"/>
    <lineage>
        <taxon>Eukaryota</taxon>
        <taxon>Metazoa</taxon>
        <taxon>Chordata</taxon>
        <taxon>Craniata</taxon>
        <taxon>Vertebrata</taxon>
        <taxon>Euteleostomi</taxon>
        <taxon>Actinopterygii</taxon>
        <taxon>Neopterygii</taxon>
        <taxon>Teleostei</taxon>
        <taxon>Ostariophysi</taxon>
        <taxon>Cypriniformes</taxon>
        <taxon>Xenocyprididae</taxon>
        <taxon>Xenocypridinae</taxon>
        <taxon>Culter</taxon>
    </lineage>
</organism>
<dbReference type="PANTHER" id="PTHR11346">
    <property type="entry name" value="GALECTIN"/>
    <property type="match status" value="1"/>
</dbReference>
<keyword evidence="6" id="KW-1185">Reference proteome</keyword>
<reference evidence="5 6" key="1">
    <citation type="submission" date="2024-05" db="EMBL/GenBank/DDBJ databases">
        <title>A high-quality chromosomal-level genome assembly of Topmouth culter (Culter alburnus).</title>
        <authorList>
            <person name="Zhao H."/>
        </authorList>
    </citation>
    <scope>NUCLEOTIDE SEQUENCE [LARGE SCALE GENOMIC DNA]</scope>
    <source>
        <strain evidence="5">CATC2023</strain>
        <tissue evidence="5">Muscle</tissue>
    </source>
</reference>
<dbReference type="Gene3D" id="2.60.120.200">
    <property type="match status" value="2"/>
</dbReference>
<evidence type="ECO:0000256" key="3">
    <source>
        <dbReference type="RuleBase" id="RU102079"/>
    </source>
</evidence>
<evidence type="ECO:0000256" key="2">
    <source>
        <dbReference type="ARBA" id="ARBA00022737"/>
    </source>
</evidence>
<dbReference type="FunFam" id="2.60.120.200:FF:000124">
    <property type="entry name" value="Galectin-4"/>
    <property type="match status" value="1"/>
</dbReference>
<feature type="domain" description="Galectin" evidence="4">
    <location>
        <begin position="157"/>
        <end position="283"/>
    </location>
</feature>
<gene>
    <name evidence="5" type="ORF">ABG768_019099</name>
</gene>
<dbReference type="SUPFAM" id="SSF49899">
    <property type="entry name" value="Concanavalin A-like lectins/glucanases"/>
    <property type="match status" value="2"/>
</dbReference>
<dbReference type="GO" id="GO:0030246">
    <property type="term" value="F:carbohydrate binding"/>
    <property type="evidence" value="ECO:0007669"/>
    <property type="project" value="UniProtKB-UniRule"/>
</dbReference>
<evidence type="ECO:0000259" key="4">
    <source>
        <dbReference type="PROSITE" id="PS51304"/>
    </source>
</evidence>
<accession>A0AAW2AW20</accession>
<dbReference type="EMBL" id="JAWDJR010000003">
    <property type="protein sequence ID" value="KAK9977278.1"/>
    <property type="molecule type" value="Genomic_DNA"/>
</dbReference>